<dbReference type="Pfam" id="PF06101">
    <property type="entry name" value="Vps62"/>
    <property type="match status" value="1"/>
</dbReference>
<reference evidence="1 2" key="1">
    <citation type="submission" date="2024-01" db="EMBL/GenBank/DDBJ databases">
        <title>The genomes of 5 underutilized Papilionoideae crops provide insights into root nodulation and disease resistanc.</title>
        <authorList>
            <person name="Jiang F."/>
        </authorList>
    </citation>
    <scope>NUCLEOTIDE SEQUENCE [LARGE SCALE GENOMIC DNA]</scope>
    <source>
        <strain evidence="1">JINMINGXINNONG_FW02</strain>
        <tissue evidence="1">Leaves</tissue>
    </source>
</reference>
<dbReference type="InterPro" id="IPR009291">
    <property type="entry name" value="Vps62"/>
</dbReference>
<keyword evidence="2" id="KW-1185">Reference proteome</keyword>
<evidence type="ECO:0000313" key="1">
    <source>
        <dbReference type="EMBL" id="KAK7332841.1"/>
    </source>
</evidence>
<comment type="caution">
    <text evidence="1">The sequence shown here is derived from an EMBL/GenBank/DDBJ whole genome shotgun (WGS) entry which is preliminary data.</text>
</comment>
<dbReference type="PANTHER" id="PTHR48173:SF2">
    <property type="entry name" value="VACUOLAR PROTEIN SORTING-ASSOCIATED PROTEIN 62"/>
    <property type="match status" value="1"/>
</dbReference>
<dbReference type="Gene3D" id="3.30.450.30">
    <property type="entry name" value="Dynein light chain 2a, cytoplasmic"/>
    <property type="match status" value="1"/>
</dbReference>
<evidence type="ECO:0000313" key="2">
    <source>
        <dbReference type="Proteomes" id="UP001374584"/>
    </source>
</evidence>
<accession>A0AAN9QF69</accession>
<sequence length="707" mass="78644">MFSCDCFWWNSVPESYPSEPEPFSLPAPLPQWPQGAGFARGRISLGSLEVLKIRKFERVWSSSRSHGKSQGFVFYKPLEIPDDFFCLGHYCQSNDQPLRGHVLVARDTSSKPEAESPALKKPINYSLIWSADSPHDGSGYFWLPNPPLGYKAMGIVVTKTPDEPEVEKVRCVRADLTETCETCDLLLSMNSKFSKVSFKVWNTRPCKRGMWSRGVSVGTFFCSTYSDYEQVADIACLKNLDSTLHAMPNIDQVHALINHYGPTVYFHPDEIYLPSSVQWFFKNGAVVYSRGSEKGKAIDNQGSNLPSGGTNDGAFWIDLPCDNDARSNVKKGDIESAELYVHVKPALGGTFTDIAMWVFCPFNGPGILQVGLVNIEMNKIGEHVGDWEHFTLRVSNFTGELWSVFFSQHSGGEWINAFNLEFIEGNKPVVYSSRHGHASFPHAGTYLQGASKLGIGARNEAARSKLTVDSSSRYKVVAAEYLGEGAIAEPSWLQYMREWGPAIVYDSRSEIDKLIDLLPVYVRLSVVNLFELFPTELYGEEGPIGPKGKANWEGDEKRDAMDWAFVHKAWDKWASTNIGYSGHPLKAALLINHDPTGPSRLLSTIAAQEGIKANPIELSHFMDFIKQNKLQTELFVIGSNQYLVTSIHENWFSARCINTSKPAGEGVIVIQTAAYILVALYEGSIGPASRAMAAADQLTWQLGRKNL</sequence>
<dbReference type="AlphaFoldDB" id="A0AAN9QF69"/>
<organism evidence="1 2">
    <name type="scientific">Phaseolus coccineus</name>
    <name type="common">Scarlet runner bean</name>
    <name type="synonym">Phaseolus multiflorus</name>
    <dbReference type="NCBI Taxonomy" id="3886"/>
    <lineage>
        <taxon>Eukaryota</taxon>
        <taxon>Viridiplantae</taxon>
        <taxon>Streptophyta</taxon>
        <taxon>Embryophyta</taxon>
        <taxon>Tracheophyta</taxon>
        <taxon>Spermatophyta</taxon>
        <taxon>Magnoliopsida</taxon>
        <taxon>eudicotyledons</taxon>
        <taxon>Gunneridae</taxon>
        <taxon>Pentapetalae</taxon>
        <taxon>rosids</taxon>
        <taxon>fabids</taxon>
        <taxon>Fabales</taxon>
        <taxon>Fabaceae</taxon>
        <taxon>Papilionoideae</taxon>
        <taxon>50 kb inversion clade</taxon>
        <taxon>NPAAA clade</taxon>
        <taxon>indigoferoid/millettioid clade</taxon>
        <taxon>Phaseoleae</taxon>
        <taxon>Phaseolus</taxon>
    </lineage>
</organism>
<dbReference type="InterPro" id="IPR048278">
    <property type="entry name" value="PFN"/>
</dbReference>
<dbReference type="Pfam" id="PF00235">
    <property type="entry name" value="Profilin"/>
    <property type="match status" value="1"/>
</dbReference>
<evidence type="ECO:0008006" key="3">
    <source>
        <dbReference type="Google" id="ProtNLM"/>
    </source>
</evidence>
<protein>
    <recommendedName>
        <fullName evidence="3">Vacuolar protein sorting-associated protein 62</fullName>
    </recommendedName>
</protein>
<dbReference type="InterPro" id="IPR036140">
    <property type="entry name" value="PFN_sf"/>
</dbReference>
<name>A0AAN9QF69_PHACN</name>
<gene>
    <name evidence="1" type="ORF">VNO80_29597</name>
</gene>
<dbReference type="EMBL" id="JAYMYR010000011">
    <property type="protein sequence ID" value="KAK7332841.1"/>
    <property type="molecule type" value="Genomic_DNA"/>
</dbReference>
<dbReference type="SUPFAM" id="SSF55770">
    <property type="entry name" value="Profilin (actin-binding protein)"/>
    <property type="match status" value="1"/>
</dbReference>
<dbReference type="GO" id="GO:0003779">
    <property type="term" value="F:actin binding"/>
    <property type="evidence" value="ECO:0007669"/>
    <property type="project" value="InterPro"/>
</dbReference>
<dbReference type="Proteomes" id="UP001374584">
    <property type="component" value="Unassembled WGS sequence"/>
</dbReference>
<dbReference type="PANTHER" id="PTHR48173">
    <property type="entry name" value="GNK2-HOMOLOGOUS DOMAIN-CONTAINING PROTEIN"/>
    <property type="match status" value="1"/>
</dbReference>
<proteinExistence type="predicted"/>